<accession>A0A512DKM9</accession>
<keyword evidence="1" id="KW-0479">Metal-binding</keyword>
<reference evidence="3 4" key="1">
    <citation type="submission" date="2019-07" db="EMBL/GenBank/DDBJ databases">
        <title>Whole genome shotgun sequence of Skermanella aerolata NBRC 106429.</title>
        <authorList>
            <person name="Hosoyama A."/>
            <person name="Uohara A."/>
            <person name="Ohji S."/>
            <person name="Ichikawa N."/>
        </authorList>
    </citation>
    <scope>NUCLEOTIDE SEQUENCE [LARGE SCALE GENOMIC DNA]</scope>
    <source>
        <strain evidence="3 4">NBRC 106429</strain>
    </source>
</reference>
<dbReference type="GO" id="GO:0046872">
    <property type="term" value="F:metal ion binding"/>
    <property type="evidence" value="ECO:0007669"/>
    <property type="project" value="UniProtKB-KW"/>
</dbReference>
<name>A0A512DKM9_9PROT</name>
<dbReference type="PANTHER" id="PTHR11820:SF90">
    <property type="entry name" value="FLUTATHIONE S-TRANSFERASE"/>
    <property type="match status" value="1"/>
</dbReference>
<dbReference type="GO" id="GO:0018773">
    <property type="term" value="F:acetylpyruvate hydrolase activity"/>
    <property type="evidence" value="ECO:0007669"/>
    <property type="project" value="TreeGrafter"/>
</dbReference>
<dbReference type="SUPFAM" id="SSF56529">
    <property type="entry name" value="FAH"/>
    <property type="match status" value="1"/>
</dbReference>
<dbReference type="InterPro" id="IPR011234">
    <property type="entry name" value="Fumarylacetoacetase-like_C"/>
</dbReference>
<evidence type="ECO:0000313" key="3">
    <source>
        <dbReference type="EMBL" id="GEO36760.1"/>
    </source>
</evidence>
<dbReference type="Gene3D" id="3.90.850.10">
    <property type="entry name" value="Fumarylacetoacetase-like, C-terminal domain"/>
    <property type="match status" value="1"/>
</dbReference>
<dbReference type="AlphaFoldDB" id="A0A512DKM9"/>
<evidence type="ECO:0000313" key="4">
    <source>
        <dbReference type="Proteomes" id="UP000321523"/>
    </source>
</evidence>
<dbReference type="PANTHER" id="PTHR11820">
    <property type="entry name" value="ACYLPYRUVASE"/>
    <property type="match status" value="1"/>
</dbReference>
<sequence>MSASNTGRWAFEPAATPSLPIRGSDALFPVHRIYCIGRNFAAHAIEMGHDPNREPPFFFQKNPDNLVTDGKFPYPDRSDDVHFELELVVALAKGGKNIPIDQALDHVYGYGVGLDMTRRDLQGEAKKLGRPWEIGKAFDASAPCTEIIPASELGHPNQGRVWMKCDDELRQEGDLNQMIWKVPEMISYLSDYFTLAAGDLIFTGTPAGVGAVKRGNVLVGGVDGVTELKVSVV</sequence>
<dbReference type="EMBL" id="BJYZ01000003">
    <property type="protein sequence ID" value="GEO36760.1"/>
    <property type="molecule type" value="Genomic_DNA"/>
</dbReference>
<organism evidence="3 4">
    <name type="scientific">Skermanella aerolata</name>
    <dbReference type="NCBI Taxonomy" id="393310"/>
    <lineage>
        <taxon>Bacteria</taxon>
        <taxon>Pseudomonadati</taxon>
        <taxon>Pseudomonadota</taxon>
        <taxon>Alphaproteobacteria</taxon>
        <taxon>Rhodospirillales</taxon>
        <taxon>Azospirillaceae</taxon>
        <taxon>Skermanella</taxon>
    </lineage>
</organism>
<dbReference type="Pfam" id="PF01557">
    <property type="entry name" value="FAA_hydrolase"/>
    <property type="match status" value="1"/>
</dbReference>
<dbReference type="InterPro" id="IPR036663">
    <property type="entry name" value="Fumarylacetoacetase_C_sf"/>
</dbReference>
<feature type="domain" description="Fumarylacetoacetase-like C-terminal" evidence="2">
    <location>
        <begin position="33"/>
        <end position="232"/>
    </location>
</feature>
<protein>
    <submittedName>
        <fullName evidence="3">Fumarylacetoacetase</fullName>
    </submittedName>
</protein>
<comment type="caution">
    <text evidence="3">The sequence shown here is derived from an EMBL/GenBank/DDBJ whole genome shotgun (WGS) entry which is preliminary data.</text>
</comment>
<gene>
    <name evidence="3" type="ORF">SAE02_09080</name>
</gene>
<evidence type="ECO:0000256" key="1">
    <source>
        <dbReference type="ARBA" id="ARBA00022723"/>
    </source>
</evidence>
<dbReference type="Proteomes" id="UP000321523">
    <property type="component" value="Unassembled WGS sequence"/>
</dbReference>
<evidence type="ECO:0000259" key="2">
    <source>
        <dbReference type="Pfam" id="PF01557"/>
    </source>
</evidence>
<keyword evidence="4" id="KW-1185">Reference proteome</keyword>
<proteinExistence type="predicted"/>
<dbReference type="RefSeq" id="WP_044426199.1">
    <property type="nucleotide sequence ID" value="NZ_BJYZ01000003.1"/>
</dbReference>
<dbReference type="OrthoDB" id="9780293at2"/>